<dbReference type="InterPro" id="IPR011322">
    <property type="entry name" value="N-reg_PII-like_a/b"/>
</dbReference>
<comment type="similarity">
    <text evidence="1">Belongs to the CutA family.</text>
</comment>
<organism evidence="2 3">
    <name type="scientific">Herbaspirillum lusitanum</name>
    <dbReference type="NCBI Taxonomy" id="213312"/>
    <lineage>
        <taxon>Bacteria</taxon>
        <taxon>Pseudomonadati</taxon>
        <taxon>Pseudomonadota</taxon>
        <taxon>Betaproteobacteria</taxon>
        <taxon>Burkholderiales</taxon>
        <taxon>Oxalobacteraceae</taxon>
        <taxon>Herbaspirillum</taxon>
    </lineage>
</organism>
<dbReference type="PANTHER" id="PTHR23419:SF8">
    <property type="entry name" value="FI09726P"/>
    <property type="match status" value="1"/>
</dbReference>
<dbReference type="Gene3D" id="3.30.70.120">
    <property type="match status" value="1"/>
</dbReference>
<dbReference type="InterPro" id="IPR015867">
    <property type="entry name" value="N-reg_PII/ATP_PRibTrfase_C"/>
</dbReference>
<keyword evidence="3" id="KW-1185">Reference proteome</keyword>
<dbReference type="InterPro" id="IPR004323">
    <property type="entry name" value="Ion_tolerance_CutA"/>
</dbReference>
<evidence type="ECO:0000313" key="3">
    <source>
        <dbReference type="Proteomes" id="UP001629246"/>
    </source>
</evidence>
<dbReference type="Proteomes" id="UP001629246">
    <property type="component" value="Unassembled WGS sequence"/>
</dbReference>
<reference evidence="2 3" key="1">
    <citation type="journal article" date="2024" name="Chem. Sci.">
        <title>Discovery of megapolipeptins by genome mining of a Burkholderiales bacteria collection.</title>
        <authorList>
            <person name="Paulo B.S."/>
            <person name="Recchia M.J.J."/>
            <person name="Lee S."/>
            <person name="Fergusson C.H."/>
            <person name="Romanowski S.B."/>
            <person name="Hernandez A."/>
            <person name="Krull N."/>
            <person name="Liu D.Y."/>
            <person name="Cavanagh H."/>
            <person name="Bos A."/>
            <person name="Gray C.A."/>
            <person name="Murphy B.T."/>
            <person name="Linington R.G."/>
            <person name="Eustaquio A.S."/>
        </authorList>
    </citation>
    <scope>NUCLEOTIDE SEQUENCE [LARGE SCALE GENOMIC DNA]</scope>
    <source>
        <strain evidence="2 3">RL21-008-BIB-A</strain>
    </source>
</reference>
<dbReference type="SUPFAM" id="SSF54913">
    <property type="entry name" value="GlnB-like"/>
    <property type="match status" value="1"/>
</dbReference>
<protein>
    <submittedName>
        <fullName evidence="2">Divalent-cation tolerance protein CutA</fullName>
    </submittedName>
</protein>
<dbReference type="PANTHER" id="PTHR23419">
    <property type="entry name" value="DIVALENT CATION TOLERANCE CUTA-RELATED"/>
    <property type="match status" value="1"/>
</dbReference>
<evidence type="ECO:0000313" key="2">
    <source>
        <dbReference type="EMBL" id="MFL9927410.1"/>
    </source>
</evidence>
<gene>
    <name evidence="2" type="ORF">PQR62_24260</name>
</gene>
<comment type="caution">
    <text evidence="2">The sequence shown here is derived from an EMBL/GenBank/DDBJ whole genome shotgun (WGS) entry which is preliminary data.</text>
</comment>
<sequence>MSSSTAEQVLLVFSNLPDQPLAETLARMLVEQGLAACVNILPPVQSIYRWQGKLEQASEVSLMIKTTQARYAELEAAIRAAHPYEVPEILAIPAGAGLPSYLQWVVDETKKDLNA</sequence>
<name>A0ABW9AHV5_9BURK</name>
<dbReference type="Pfam" id="PF03091">
    <property type="entry name" value="CutA1"/>
    <property type="match status" value="1"/>
</dbReference>
<proteinExistence type="inferred from homology"/>
<accession>A0ABW9AHV5</accession>
<evidence type="ECO:0000256" key="1">
    <source>
        <dbReference type="ARBA" id="ARBA00010169"/>
    </source>
</evidence>
<dbReference type="EMBL" id="JAQQFM010000015">
    <property type="protein sequence ID" value="MFL9927410.1"/>
    <property type="molecule type" value="Genomic_DNA"/>
</dbReference>
<dbReference type="RefSeq" id="WP_408160655.1">
    <property type="nucleotide sequence ID" value="NZ_JAQQFM010000015.1"/>
</dbReference>